<sequence length="208" mass="24388">MLHIAKTFICCIMFFEIIFGFGICSAQIGVSDMYQEALWINLNLSKEQRDQIDGIILEADRQMRAVRGRQKMVDDLYKFDDLYNYADSLSQMKEIRMDAGSKITQVLPLKDREIFESQLEESQQLTERYTMMMLQLDLTENQQTDIVTSLIKSQQRVWSVVSDTSLSWEQRRQKLKRVNAINLITGKLTTTQRSAWKKWNQSLNLLNL</sequence>
<dbReference type="RefSeq" id="WP_229535395.1">
    <property type="nucleotide sequence ID" value="NZ_JAJHJB010000016.1"/>
</dbReference>
<comment type="caution">
    <text evidence="2">The sequence shown here is derived from an EMBL/GenBank/DDBJ whole genome shotgun (WGS) entry which is preliminary data.</text>
</comment>
<dbReference type="Proteomes" id="UP001165492">
    <property type="component" value="Unassembled WGS sequence"/>
</dbReference>
<gene>
    <name evidence="2" type="ORF">LMF89_12750</name>
</gene>
<organism evidence="2 3">
    <name type="scientific">Pelosinus baikalensis</name>
    <dbReference type="NCBI Taxonomy" id="2892015"/>
    <lineage>
        <taxon>Bacteria</taxon>
        <taxon>Bacillati</taxon>
        <taxon>Bacillota</taxon>
        <taxon>Negativicutes</taxon>
        <taxon>Selenomonadales</taxon>
        <taxon>Sporomusaceae</taxon>
        <taxon>Pelosinus</taxon>
    </lineage>
</organism>
<reference evidence="2" key="1">
    <citation type="submission" date="2021-11" db="EMBL/GenBank/DDBJ databases">
        <title>Description of a new species Pelosinus isolated from the bottom sediments of Lake Baikal.</title>
        <authorList>
            <person name="Zakharyuk A."/>
        </authorList>
    </citation>
    <scope>NUCLEOTIDE SEQUENCE</scope>
    <source>
        <strain evidence="2">Bkl1</strain>
    </source>
</reference>
<keyword evidence="1" id="KW-0472">Membrane</keyword>
<keyword evidence="3" id="KW-1185">Reference proteome</keyword>
<protein>
    <submittedName>
        <fullName evidence="2">Uncharacterized protein</fullName>
    </submittedName>
</protein>
<proteinExistence type="predicted"/>
<evidence type="ECO:0000313" key="2">
    <source>
        <dbReference type="EMBL" id="MCC5466222.1"/>
    </source>
</evidence>
<feature type="transmembrane region" description="Helical" evidence="1">
    <location>
        <begin position="7"/>
        <end position="28"/>
    </location>
</feature>
<keyword evidence="1" id="KW-1133">Transmembrane helix</keyword>
<name>A0ABS8HSR6_9FIRM</name>
<keyword evidence="1" id="KW-0812">Transmembrane</keyword>
<evidence type="ECO:0000256" key="1">
    <source>
        <dbReference type="SAM" id="Phobius"/>
    </source>
</evidence>
<accession>A0ABS8HSR6</accession>
<dbReference type="EMBL" id="JAJHJB010000016">
    <property type="protein sequence ID" value="MCC5466222.1"/>
    <property type="molecule type" value="Genomic_DNA"/>
</dbReference>
<evidence type="ECO:0000313" key="3">
    <source>
        <dbReference type="Proteomes" id="UP001165492"/>
    </source>
</evidence>